<keyword evidence="3" id="KW-0862">Zinc</keyword>
<keyword evidence="11" id="KW-1185">Reference proteome</keyword>
<dbReference type="GO" id="GO:0043565">
    <property type="term" value="F:sequence-specific DNA binding"/>
    <property type="evidence" value="ECO:0007669"/>
    <property type="project" value="InterPro"/>
</dbReference>
<keyword evidence="8" id="KW-0539">Nucleus</keyword>
<protein>
    <recommendedName>
        <fullName evidence="9">Nuclear receptor domain-containing protein</fullName>
    </recommendedName>
</protein>
<reference evidence="10" key="1">
    <citation type="submission" date="2021-02" db="EMBL/GenBank/DDBJ databases">
        <authorList>
            <person name="Nowell W R."/>
        </authorList>
    </citation>
    <scope>NUCLEOTIDE SEQUENCE</scope>
    <source>
        <strain evidence="10">Ploen Becks lab</strain>
    </source>
</reference>
<dbReference type="Proteomes" id="UP000663879">
    <property type="component" value="Unassembled WGS sequence"/>
</dbReference>
<dbReference type="Gene3D" id="3.30.50.10">
    <property type="entry name" value="Erythroid Transcription Factor GATA-1, subunit A"/>
    <property type="match status" value="1"/>
</dbReference>
<keyword evidence="5" id="KW-0238">DNA-binding</keyword>
<dbReference type="EMBL" id="CAJNOC010001588">
    <property type="protein sequence ID" value="CAF0876462.1"/>
    <property type="molecule type" value="Genomic_DNA"/>
</dbReference>
<dbReference type="OrthoDB" id="5778610at2759"/>
<evidence type="ECO:0000256" key="7">
    <source>
        <dbReference type="ARBA" id="ARBA00023170"/>
    </source>
</evidence>
<evidence type="ECO:0000256" key="8">
    <source>
        <dbReference type="ARBA" id="ARBA00023242"/>
    </source>
</evidence>
<accession>A0A813Y5D4</accession>
<proteinExistence type="predicted"/>
<evidence type="ECO:0000256" key="2">
    <source>
        <dbReference type="ARBA" id="ARBA00022771"/>
    </source>
</evidence>
<evidence type="ECO:0000259" key="9">
    <source>
        <dbReference type="PROSITE" id="PS51030"/>
    </source>
</evidence>
<feature type="domain" description="Nuclear receptor" evidence="9">
    <location>
        <begin position="10"/>
        <end position="86"/>
    </location>
</feature>
<dbReference type="Pfam" id="PF00105">
    <property type="entry name" value="zf-C4"/>
    <property type="match status" value="1"/>
</dbReference>
<evidence type="ECO:0000256" key="4">
    <source>
        <dbReference type="ARBA" id="ARBA00023015"/>
    </source>
</evidence>
<evidence type="ECO:0000256" key="5">
    <source>
        <dbReference type="ARBA" id="ARBA00023125"/>
    </source>
</evidence>
<keyword evidence="7" id="KW-0675">Receptor</keyword>
<comment type="caution">
    <text evidence="10">The sequence shown here is derived from an EMBL/GenBank/DDBJ whole genome shotgun (WGS) entry which is preliminary data.</text>
</comment>
<name>A0A813Y5D4_9BILA</name>
<evidence type="ECO:0000256" key="3">
    <source>
        <dbReference type="ARBA" id="ARBA00022833"/>
    </source>
</evidence>
<evidence type="ECO:0000256" key="6">
    <source>
        <dbReference type="ARBA" id="ARBA00023163"/>
    </source>
</evidence>
<dbReference type="PROSITE" id="PS51030">
    <property type="entry name" value="NUCLEAR_REC_DBD_2"/>
    <property type="match status" value="1"/>
</dbReference>
<evidence type="ECO:0000256" key="1">
    <source>
        <dbReference type="ARBA" id="ARBA00022723"/>
    </source>
</evidence>
<dbReference type="InterPro" id="IPR001628">
    <property type="entry name" value="Znf_hrmn_rcpt"/>
</dbReference>
<evidence type="ECO:0000313" key="10">
    <source>
        <dbReference type="EMBL" id="CAF0876462.1"/>
    </source>
</evidence>
<dbReference type="GO" id="GO:0003700">
    <property type="term" value="F:DNA-binding transcription factor activity"/>
    <property type="evidence" value="ECO:0007669"/>
    <property type="project" value="InterPro"/>
</dbReference>
<keyword evidence="2" id="KW-0863">Zinc-finger</keyword>
<keyword evidence="4" id="KW-0805">Transcription regulation</keyword>
<gene>
    <name evidence="10" type="ORF">OXX778_LOCUS10194</name>
</gene>
<keyword evidence="6" id="KW-0804">Transcription</keyword>
<dbReference type="GO" id="GO:0008270">
    <property type="term" value="F:zinc ion binding"/>
    <property type="evidence" value="ECO:0007669"/>
    <property type="project" value="UniProtKB-KW"/>
</dbReference>
<keyword evidence="1" id="KW-0479">Metal-binding</keyword>
<dbReference type="AlphaFoldDB" id="A0A813Y5D4"/>
<evidence type="ECO:0000313" key="11">
    <source>
        <dbReference type="Proteomes" id="UP000663879"/>
    </source>
</evidence>
<dbReference type="SMART" id="SM00399">
    <property type="entry name" value="ZnF_C4"/>
    <property type="match status" value="1"/>
</dbReference>
<organism evidence="10 11">
    <name type="scientific">Brachionus calyciflorus</name>
    <dbReference type="NCBI Taxonomy" id="104777"/>
    <lineage>
        <taxon>Eukaryota</taxon>
        <taxon>Metazoa</taxon>
        <taxon>Spiralia</taxon>
        <taxon>Gnathifera</taxon>
        <taxon>Rotifera</taxon>
        <taxon>Eurotatoria</taxon>
        <taxon>Monogononta</taxon>
        <taxon>Pseudotrocha</taxon>
        <taxon>Ploima</taxon>
        <taxon>Brachionidae</taxon>
        <taxon>Brachionus</taxon>
    </lineage>
</organism>
<sequence length="99" mass="11672">MNRTNGENNFGQCVVCQVFHDHLKPRVNCCESCFHFFINIIHFKQVLNNCREKNCQVDGRISFNYCNYCRFVKCIAAGMGSQRQDLFEEIRVVYDFFGI</sequence>
<dbReference type="InterPro" id="IPR013088">
    <property type="entry name" value="Znf_NHR/GATA"/>
</dbReference>
<dbReference type="SUPFAM" id="SSF57716">
    <property type="entry name" value="Glucocorticoid receptor-like (DNA-binding domain)"/>
    <property type="match status" value="1"/>
</dbReference>